<dbReference type="AlphaFoldDB" id="A0A2P2MN12"/>
<proteinExistence type="predicted"/>
<feature type="transmembrane region" description="Helical" evidence="1">
    <location>
        <begin position="12"/>
        <end position="31"/>
    </location>
</feature>
<keyword evidence="1" id="KW-1133">Transmembrane helix</keyword>
<evidence type="ECO:0000313" key="2">
    <source>
        <dbReference type="EMBL" id="MBX31582.1"/>
    </source>
</evidence>
<protein>
    <submittedName>
        <fullName evidence="2">Uncharacterized protein</fullName>
    </submittedName>
</protein>
<keyword evidence="1" id="KW-0812">Transmembrane</keyword>
<sequence>MDLLTDFFNPSCHFLVLIALSVYSIVLAHLLEGKVFSYIDSIISYNQNRNFYVPKNDNSKGPLL</sequence>
<accession>A0A2P2MN12</accession>
<organism evidence="2">
    <name type="scientific">Rhizophora mucronata</name>
    <name type="common">Asiatic mangrove</name>
    <dbReference type="NCBI Taxonomy" id="61149"/>
    <lineage>
        <taxon>Eukaryota</taxon>
        <taxon>Viridiplantae</taxon>
        <taxon>Streptophyta</taxon>
        <taxon>Embryophyta</taxon>
        <taxon>Tracheophyta</taxon>
        <taxon>Spermatophyta</taxon>
        <taxon>Magnoliopsida</taxon>
        <taxon>eudicotyledons</taxon>
        <taxon>Gunneridae</taxon>
        <taxon>Pentapetalae</taxon>
        <taxon>rosids</taxon>
        <taxon>fabids</taxon>
        <taxon>Malpighiales</taxon>
        <taxon>Rhizophoraceae</taxon>
        <taxon>Rhizophora</taxon>
    </lineage>
</organism>
<keyword evidence="1" id="KW-0472">Membrane</keyword>
<name>A0A2P2MN12_RHIMU</name>
<reference evidence="2" key="1">
    <citation type="submission" date="2018-02" db="EMBL/GenBank/DDBJ databases">
        <title>Rhizophora mucronata_Transcriptome.</title>
        <authorList>
            <person name="Meera S.P."/>
            <person name="Sreeshan A."/>
            <person name="Augustine A."/>
        </authorList>
    </citation>
    <scope>NUCLEOTIDE SEQUENCE</scope>
    <source>
        <tissue evidence="2">Leaf</tissue>
    </source>
</reference>
<dbReference type="EMBL" id="GGEC01051098">
    <property type="protein sequence ID" value="MBX31582.1"/>
    <property type="molecule type" value="Transcribed_RNA"/>
</dbReference>
<evidence type="ECO:0000256" key="1">
    <source>
        <dbReference type="SAM" id="Phobius"/>
    </source>
</evidence>